<gene>
    <name evidence="5" type="ORF">SAMN05421756_10746</name>
</gene>
<evidence type="ECO:0000256" key="4">
    <source>
        <dbReference type="PIRNR" id="PIRNR006078"/>
    </source>
</evidence>
<evidence type="ECO:0000313" key="6">
    <source>
        <dbReference type="Proteomes" id="UP000198504"/>
    </source>
</evidence>
<dbReference type="RefSeq" id="WP_091182804.1">
    <property type="nucleotide sequence ID" value="NZ_FOFA01000007.1"/>
</dbReference>
<dbReference type="Proteomes" id="UP000198504">
    <property type="component" value="Unassembled WGS sequence"/>
</dbReference>
<dbReference type="PIRSF" id="PIRSF006078">
    <property type="entry name" value="GlxK"/>
    <property type="match status" value="1"/>
</dbReference>
<keyword evidence="6" id="KW-1185">Reference proteome</keyword>
<dbReference type="EMBL" id="FOFA01000007">
    <property type="protein sequence ID" value="SEQ93461.1"/>
    <property type="molecule type" value="Genomic_DNA"/>
</dbReference>
<dbReference type="NCBIfam" id="TIGR00045">
    <property type="entry name" value="glycerate kinase"/>
    <property type="match status" value="1"/>
</dbReference>
<dbReference type="GO" id="GO:0031388">
    <property type="term" value="P:organic acid phosphorylation"/>
    <property type="evidence" value="ECO:0007669"/>
    <property type="project" value="UniProtKB-UniRule"/>
</dbReference>
<evidence type="ECO:0000256" key="3">
    <source>
        <dbReference type="ARBA" id="ARBA00022777"/>
    </source>
</evidence>
<accession>A0A1H9K2I0</accession>
<evidence type="ECO:0000313" key="5">
    <source>
        <dbReference type="EMBL" id="SEQ93461.1"/>
    </source>
</evidence>
<dbReference type="OrthoDB" id="9774290at2"/>
<name>A0A1H9K2I0_9ACTN</name>
<dbReference type="STRING" id="1036181.SAMN05421756_10746"/>
<dbReference type="PANTHER" id="PTHR21599:SF0">
    <property type="entry name" value="GLYCERATE KINASE"/>
    <property type="match status" value="1"/>
</dbReference>
<dbReference type="Gene3D" id="3.40.50.10350">
    <property type="entry name" value="Glycerate kinase, domain 1"/>
    <property type="match status" value="1"/>
</dbReference>
<reference evidence="6" key="1">
    <citation type="submission" date="2016-10" db="EMBL/GenBank/DDBJ databases">
        <authorList>
            <person name="Varghese N."/>
            <person name="Submissions S."/>
        </authorList>
    </citation>
    <scope>NUCLEOTIDE SEQUENCE [LARGE SCALE GENOMIC DNA]</scope>
    <source>
        <strain evidence="6">CGMCC 4.6856</strain>
    </source>
</reference>
<dbReference type="InterPro" id="IPR018197">
    <property type="entry name" value="Glycerate_kinase_RE-like"/>
</dbReference>
<evidence type="ECO:0000256" key="2">
    <source>
        <dbReference type="ARBA" id="ARBA00022679"/>
    </source>
</evidence>
<dbReference type="Pfam" id="PF02595">
    <property type="entry name" value="Gly_kinase"/>
    <property type="match status" value="1"/>
</dbReference>
<organism evidence="5 6">
    <name type="scientific">Microlunatus flavus</name>
    <dbReference type="NCBI Taxonomy" id="1036181"/>
    <lineage>
        <taxon>Bacteria</taxon>
        <taxon>Bacillati</taxon>
        <taxon>Actinomycetota</taxon>
        <taxon>Actinomycetes</taxon>
        <taxon>Propionibacteriales</taxon>
        <taxon>Propionibacteriaceae</taxon>
        <taxon>Microlunatus</taxon>
    </lineage>
</organism>
<dbReference type="GO" id="GO:0008887">
    <property type="term" value="F:glycerate kinase activity"/>
    <property type="evidence" value="ECO:0007669"/>
    <property type="project" value="UniProtKB-UniRule"/>
</dbReference>
<dbReference type="InterPro" id="IPR036129">
    <property type="entry name" value="Glycerate_kinase_sf"/>
</dbReference>
<dbReference type="SUPFAM" id="SSF110738">
    <property type="entry name" value="Glycerate kinase I"/>
    <property type="match status" value="1"/>
</dbReference>
<evidence type="ECO:0000256" key="1">
    <source>
        <dbReference type="ARBA" id="ARBA00006284"/>
    </source>
</evidence>
<dbReference type="InterPro" id="IPR004381">
    <property type="entry name" value="Glycerate_kinase"/>
</dbReference>
<keyword evidence="2 4" id="KW-0808">Transferase</keyword>
<keyword evidence="3 4" id="KW-0418">Kinase</keyword>
<dbReference type="PANTHER" id="PTHR21599">
    <property type="entry name" value="GLYCERATE KINASE"/>
    <property type="match status" value="1"/>
</dbReference>
<sequence>MAEIRVVLAPDKFKGCLPAVGVAEALAAGVRSVRPDAELVLLPVADGGDGTVAAALAAGHREVVVTVEGPTGEPVRAPYAVRGDDAVVELAGACGLDLLPGGRPAPLTASTYGLGQVLRHALEHGARRVVLGLGGSASTDGGAGLVQALGARLLDADGVELDRGGAALADLASLDLGGLVPLDDVDVVVASDVDHPLLGSRGAAAVFGPQKGADAEQVARLDAALARWADVVGDATGSDLREALGAGAAGGTGFAALALLGATLRPGIELVLDLVGFADAAQGASLVVTGEGSLDEQSLAGKAPVGVAAAAGRAGVRTVAVAGRSLLEPGHAAAAGVSAVYPLSDLEPDPARSIAHAAELLEQVGARIAEEWLDGEPTADEDTEEER</sequence>
<dbReference type="Gene3D" id="3.90.1510.10">
    <property type="entry name" value="Glycerate kinase, domain 2"/>
    <property type="match status" value="1"/>
</dbReference>
<comment type="similarity">
    <text evidence="1 4">Belongs to the glycerate kinase type-1 family.</text>
</comment>
<dbReference type="InterPro" id="IPR018193">
    <property type="entry name" value="Glyc_kinase_flavodox-like_fold"/>
</dbReference>
<dbReference type="AlphaFoldDB" id="A0A1H9K2I0"/>
<proteinExistence type="inferred from homology"/>
<protein>
    <submittedName>
        <fullName evidence="5">Glycerate kinase</fullName>
    </submittedName>
</protein>